<organism evidence="6 7">
    <name type="scientific">Bosea lathyri</name>
    <dbReference type="NCBI Taxonomy" id="1036778"/>
    <lineage>
        <taxon>Bacteria</taxon>
        <taxon>Pseudomonadati</taxon>
        <taxon>Pseudomonadota</taxon>
        <taxon>Alphaproteobacteria</taxon>
        <taxon>Hyphomicrobiales</taxon>
        <taxon>Boseaceae</taxon>
        <taxon>Bosea</taxon>
    </lineage>
</organism>
<keyword evidence="2" id="KW-0808">Transferase</keyword>
<evidence type="ECO:0000256" key="3">
    <source>
        <dbReference type="ARBA" id="ARBA00047942"/>
    </source>
</evidence>
<sequence length="250" mass="27455">MSRVEHLSDSVTLYLGDCREILPTLSKVGRLICAPYGQGYKVNTFYAGGTRAKMVVQKGGRSLPVHSSTHAEIKGDDEPFDPSHILGLAPDMLIWGAHRFADRLPQGSWLVWDKVPNGKIKDQGDGEAAWINRDQPMRIYRLLWDGLSVGTGARHEVTAGQKRLHHMQKPVALMAWSIDQLGGTGDVLDPYMGSGSTGVACVQRDIAFIGIEAVPAYFDIACRRIANELKRPRFALGAPAPIVRQEALEL</sequence>
<dbReference type="InterPro" id="IPR029063">
    <property type="entry name" value="SAM-dependent_MTases_sf"/>
</dbReference>
<evidence type="ECO:0000313" key="6">
    <source>
        <dbReference type="EMBL" id="SEG58996.1"/>
    </source>
</evidence>
<dbReference type="Gene3D" id="3.40.50.150">
    <property type="entry name" value="Vaccinia Virus protein VP39"/>
    <property type="match status" value="1"/>
</dbReference>
<comment type="catalytic activity">
    <reaction evidence="3">
        <text>a 2'-deoxyadenosine in DNA + S-adenosyl-L-methionine = an N(6)-methyl-2'-deoxyadenosine in DNA + S-adenosyl-L-homocysteine + H(+)</text>
        <dbReference type="Rhea" id="RHEA:15197"/>
        <dbReference type="Rhea" id="RHEA-COMP:12418"/>
        <dbReference type="Rhea" id="RHEA-COMP:12419"/>
        <dbReference type="ChEBI" id="CHEBI:15378"/>
        <dbReference type="ChEBI" id="CHEBI:57856"/>
        <dbReference type="ChEBI" id="CHEBI:59789"/>
        <dbReference type="ChEBI" id="CHEBI:90615"/>
        <dbReference type="ChEBI" id="CHEBI:90616"/>
        <dbReference type="EC" id="2.1.1.72"/>
    </reaction>
</comment>
<reference evidence="6 7" key="1">
    <citation type="submission" date="2016-10" db="EMBL/GenBank/DDBJ databases">
        <authorList>
            <person name="de Groot N.N."/>
        </authorList>
    </citation>
    <scope>NUCLEOTIDE SEQUENCE [LARGE SCALE GENOMIC DNA]</scope>
    <source>
        <strain evidence="6 7">DSM 26656</strain>
    </source>
</reference>
<dbReference type="GO" id="GO:0009007">
    <property type="term" value="F:site-specific DNA-methyltransferase (adenine-specific) activity"/>
    <property type="evidence" value="ECO:0007669"/>
    <property type="project" value="UniProtKB-EC"/>
</dbReference>
<dbReference type="GO" id="GO:0003677">
    <property type="term" value="F:DNA binding"/>
    <property type="evidence" value="ECO:0007669"/>
    <property type="project" value="InterPro"/>
</dbReference>
<dbReference type="SUPFAM" id="SSF53335">
    <property type="entry name" value="S-adenosyl-L-methionine-dependent methyltransferases"/>
    <property type="match status" value="1"/>
</dbReference>
<dbReference type="InterPro" id="IPR001091">
    <property type="entry name" value="RM_Methyltransferase"/>
</dbReference>
<name>A0A1H6BFH0_9HYPH</name>
<dbReference type="AlphaFoldDB" id="A0A1H6BFH0"/>
<protein>
    <recommendedName>
        <fullName evidence="4">Methyltransferase</fullName>
        <ecNumber evidence="4">2.1.1.-</ecNumber>
    </recommendedName>
</protein>
<dbReference type="GO" id="GO:0008170">
    <property type="term" value="F:N-methyltransferase activity"/>
    <property type="evidence" value="ECO:0007669"/>
    <property type="project" value="InterPro"/>
</dbReference>
<proteinExistence type="inferred from homology"/>
<dbReference type="InterPro" id="IPR002941">
    <property type="entry name" value="DNA_methylase_N4/N6"/>
</dbReference>
<accession>A0A1H6BFH0</accession>
<feature type="domain" description="DNA methylase N-4/N-6" evidence="5">
    <location>
        <begin position="158"/>
        <end position="221"/>
    </location>
</feature>
<evidence type="ECO:0000256" key="2">
    <source>
        <dbReference type="ARBA" id="ARBA00022679"/>
    </source>
</evidence>
<keyword evidence="1 6" id="KW-0489">Methyltransferase</keyword>
<evidence type="ECO:0000256" key="4">
    <source>
        <dbReference type="RuleBase" id="RU362026"/>
    </source>
</evidence>
<keyword evidence="7" id="KW-1185">Reference proteome</keyword>
<comment type="similarity">
    <text evidence="4">Belongs to the N(4)/N(6)-methyltransferase family.</text>
</comment>
<gene>
    <name evidence="6" type="ORF">SAMN04488115_107169</name>
</gene>
<dbReference type="GO" id="GO:0032259">
    <property type="term" value="P:methylation"/>
    <property type="evidence" value="ECO:0007669"/>
    <property type="project" value="UniProtKB-KW"/>
</dbReference>
<dbReference type="RefSeq" id="WP_103873759.1">
    <property type="nucleotide sequence ID" value="NZ_FNUY01000007.1"/>
</dbReference>
<evidence type="ECO:0000313" key="7">
    <source>
        <dbReference type="Proteomes" id="UP000236743"/>
    </source>
</evidence>
<dbReference type="Pfam" id="PF01555">
    <property type="entry name" value="N6_N4_Mtase"/>
    <property type="match status" value="1"/>
</dbReference>
<dbReference type="PRINTS" id="PR00508">
    <property type="entry name" value="S21N4MTFRASE"/>
</dbReference>
<dbReference type="OrthoDB" id="9773571at2"/>
<dbReference type="EMBL" id="FNUY01000007">
    <property type="protein sequence ID" value="SEG58996.1"/>
    <property type="molecule type" value="Genomic_DNA"/>
</dbReference>
<evidence type="ECO:0000256" key="1">
    <source>
        <dbReference type="ARBA" id="ARBA00022603"/>
    </source>
</evidence>
<evidence type="ECO:0000259" key="5">
    <source>
        <dbReference type="Pfam" id="PF01555"/>
    </source>
</evidence>
<dbReference type="EC" id="2.1.1.-" evidence="4"/>
<dbReference type="Proteomes" id="UP000236743">
    <property type="component" value="Unassembled WGS sequence"/>
</dbReference>